<feature type="transmembrane region" description="Helical" evidence="13">
    <location>
        <begin position="96"/>
        <end position="117"/>
    </location>
</feature>
<evidence type="ECO:0000256" key="8">
    <source>
        <dbReference type="ARBA" id="ARBA00023053"/>
    </source>
</evidence>
<dbReference type="GO" id="GO:0006814">
    <property type="term" value="P:sodium ion transport"/>
    <property type="evidence" value="ECO:0007669"/>
    <property type="project" value="UniProtKB-KW"/>
</dbReference>
<dbReference type="PANTHER" id="PTHR48086">
    <property type="entry name" value="SODIUM/PROLINE SYMPORTER-RELATED"/>
    <property type="match status" value="1"/>
</dbReference>
<evidence type="ECO:0000256" key="11">
    <source>
        <dbReference type="ARBA" id="ARBA00023201"/>
    </source>
</evidence>
<feature type="transmembrane region" description="Helical" evidence="13">
    <location>
        <begin position="181"/>
        <end position="210"/>
    </location>
</feature>
<keyword evidence="6" id="KW-0769">Symport</keyword>
<keyword evidence="9" id="KW-0406">Ion transport</keyword>
<evidence type="ECO:0000256" key="14">
    <source>
        <dbReference type="SAM" id="SignalP"/>
    </source>
</evidence>
<evidence type="ECO:0000256" key="10">
    <source>
        <dbReference type="ARBA" id="ARBA00023136"/>
    </source>
</evidence>
<feature type="transmembrane region" description="Helical" evidence="13">
    <location>
        <begin position="378"/>
        <end position="400"/>
    </location>
</feature>
<feature type="transmembrane region" description="Helical" evidence="13">
    <location>
        <begin position="535"/>
        <end position="558"/>
    </location>
</feature>
<evidence type="ECO:0000313" key="16">
    <source>
        <dbReference type="Proteomes" id="UP000198406"/>
    </source>
</evidence>
<evidence type="ECO:0000256" key="1">
    <source>
        <dbReference type="ARBA" id="ARBA00004651"/>
    </source>
</evidence>
<dbReference type="InterPro" id="IPR050277">
    <property type="entry name" value="Sodium:Solute_Symporter"/>
</dbReference>
<evidence type="ECO:0000256" key="2">
    <source>
        <dbReference type="ARBA" id="ARBA00006434"/>
    </source>
</evidence>
<feature type="transmembrane region" description="Helical" evidence="13">
    <location>
        <begin position="453"/>
        <end position="480"/>
    </location>
</feature>
<keyword evidence="14" id="KW-0732">Signal</keyword>
<dbReference type="OrthoDB" id="6132759at2759"/>
<keyword evidence="7 13" id="KW-1133">Transmembrane helix</keyword>
<feature type="transmembrane region" description="Helical" evidence="13">
    <location>
        <begin position="501"/>
        <end position="523"/>
    </location>
</feature>
<name>A0A1Z5JTN4_FISSO</name>
<feature type="transmembrane region" description="Helical" evidence="13">
    <location>
        <begin position="565"/>
        <end position="584"/>
    </location>
</feature>
<dbReference type="EMBL" id="BDSP01000114">
    <property type="protein sequence ID" value="GAX17232.1"/>
    <property type="molecule type" value="Genomic_DNA"/>
</dbReference>
<keyword evidence="5 13" id="KW-0812">Transmembrane</keyword>
<dbReference type="Gene3D" id="1.20.1730.10">
    <property type="entry name" value="Sodium/glucose cotransporter"/>
    <property type="match status" value="1"/>
</dbReference>
<dbReference type="GO" id="GO:0005886">
    <property type="term" value="C:plasma membrane"/>
    <property type="evidence" value="ECO:0007669"/>
    <property type="project" value="UniProtKB-SubCell"/>
</dbReference>
<feature type="transmembrane region" description="Helical" evidence="13">
    <location>
        <begin position="65"/>
        <end position="89"/>
    </location>
</feature>
<protein>
    <submittedName>
        <fullName evidence="15">Solute carrier family 5 (High affinity choline transporter), member 7</fullName>
    </submittedName>
</protein>
<keyword evidence="16" id="KW-1185">Reference proteome</keyword>
<gene>
    <name evidence="15" type="ORF">FisN_10Lh087</name>
</gene>
<feature type="chain" id="PRO_5012351356" evidence="14">
    <location>
        <begin position="21"/>
        <end position="705"/>
    </location>
</feature>
<evidence type="ECO:0000256" key="4">
    <source>
        <dbReference type="ARBA" id="ARBA00022475"/>
    </source>
</evidence>
<feature type="transmembrane region" description="Helical" evidence="13">
    <location>
        <begin position="346"/>
        <end position="366"/>
    </location>
</feature>
<comment type="subcellular location">
    <subcellularLocation>
        <location evidence="1">Cell membrane</location>
        <topology evidence="1">Multi-pass membrane protein</topology>
    </subcellularLocation>
</comment>
<dbReference type="PANTHER" id="PTHR48086:SF3">
    <property type="entry name" value="SODIUM_PROLINE SYMPORTER"/>
    <property type="match status" value="1"/>
</dbReference>
<dbReference type="Pfam" id="PF00474">
    <property type="entry name" value="SSF"/>
    <property type="match status" value="1"/>
</dbReference>
<keyword evidence="3" id="KW-0813">Transport</keyword>
<evidence type="ECO:0000256" key="13">
    <source>
        <dbReference type="SAM" id="Phobius"/>
    </source>
</evidence>
<dbReference type="InParanoid" id="A0A1Z5JTN4"/>
<reference evidence="15 16" key="1">
    <citation type="journal article" date="2015" name="Plant Cell">
        <title>Oil accumulation by the oleaginous diatom Fistulifera solaris as revealed by the genome and transcriptome.</title>
        <authorList>
            <person name="Tanaka T."/>
            <person name="Maeda Y."/>
            <person name="Veluchamy A."/>
            <person name="Tanaka M."/>
            <person name="Abida H."/>
            <person name="Marechal E."/>
            <person name="Bowler C."/>
            <person name="Muto M."/>
            <person name="Sunaga Y."/>
            <person name="Tanaka M."/>
            <person name="Yoshino T."/>
            <person name="Taniguchi T."/>
            <person name="Fukuda Y."/>
            <person name="Nemoto M."/>
            <person name="Matsumoto M."/>
            <person name="Wong P.S."/>
            <person name="Aburatani S."/>
            <person name="Fujibuchi W."/>
        </authorList>
    </citation>
    <scope>NUCLEOTIDE SEQUENCE [LARGE SCALE GENOMIC DNA]</scope>
    <source>
        <strain evidence="15 16">JPCC DA0580</strain>
    </source>
</reference>
<dbReference type="InterPro" id="IPR001734">
    <property type="entry name" value="Na/solute_symporter"/>
</dbReference>
<feature type="transmembrane region" description="Helical" evidence="13">
    <location>
        <begin position="242"/>
        <end position="260"/>
    </location>
</feature>
<feature type="transmembrane region" description="Helical" evidence="13">
    <location>
        <begin position="216"/>
        <end position="235"/>
    </location>
</feature>
<dbReference type="GO" id="GO:0015293">
    <property type="term" value="F:symporter activity"/>
    <property type="evidence" value="ECO:0007669"/>
    <property type="project" value="UniProtKB-KW"/>
</dbReference>
<sequence length="705" mass="75546">MRSFVLTAFTGVLSAAKVAADCIADPELNAEFEAIVGGPIPSADSCCQNDVCGIPCPEPVGKPSIGFAIAVGISIAISFSCGIMTYVLVKGEAENYFVAGHSLPLWIVAITLGAQSIDSNSLLGNVDLSYKYHFYDGAAIPIGLGCSLILNGLLLAKGMNAERALTLPDVLGRRYGKIVELLTSGATICSFLMLLAGNLVGIGVIAAYVWDIPDRHAIWLGAAIVWGYTVSGGLFSIAYTDILQCGLGWTGIIVVTYWFIVNAEQSAPPVSIGFPGYVYPDEASCQMYDGVPCTNVDGCCYNAAKWCDANGENCRADNGAYPFGDKPVFSNQMTDSQALSPFPNGIFWNWCTIFILMFGNLGALDFQVRCMAAKNPSAAQRACFLGGLFTIFIGVPFSYLGAITRYHYGPDSIYAEFEADSCSEILGLPTCGAWVPDKKAFMKLLTRDAPPVLGAWGLIGIVAASMSTADGAILAMGTVFSHNAVRQLDPFFPGLITSKNLLMAARIATVPFTITSACIASFYRSDDGAAGETGGLLIVAFDIVLATVVPSLVACFYVNNPSPRAALCSVLFGAIARTTLQFVLPKDGFYIYPFDKPEFYDYGTAASALFPPFFDENVTNLWDPAVEPCVQEQYKDYTGVDSLSAFVGSIFVFALVQMLEKCMGAPLFTLPWLEPYEKDIAMVDEEEAPKQVDETQLTKQSTMAE</sequence>
<evidence type="ECO:0000256" key="7">
    <source>
        <dbReference type="ARBA" id="ARBA00022989"/>
    </source>
</evidence>
<evidence type="ECO:0000256" key="9">
    <source>
        <dbReference type="ARBA" id="ARBA00023065"/>
    </source>
</evidence>
<accession>A0A1Z5JTN4</accession>
<dbReference type="Proteomes" id="UP000198406">
    <property type="component" value="Unassembled WGS sequence"/>
</dbReference>
<feature type="transmembrane region" description="Helical" evidence="13">
    <location>
        <begin position="642"/>
        <end position="659"/>
    </location>
</feature>
<dbReference type="AlphaFoldDB" id="A0A1Z5JTN4"/>
<proteinExistence type="inferred from homology"/>
<dbReference type="PROSITE" id="PS50283">
    <property type="entry name" value="NA_SOLUT_SYMP_3"/>
    <property type="match status" value="1"/>
</dbReference>
<dbReference type="InterPro" id="IPR038377">
    <property type="entry name" value="Na/Glc_symporter_sf"/>
</dbReference>
<keyword evidence="8" id="KW-0915">Sodium</keyword>
<feature type="transmembrane region" description="Helical" evidence="13">
    <location>
        <begin position="137"/>
        <end position="156"/>
    </location>
</feature>
<keyword evidence="10 13" id="KW-0472">Membrane</keyword>
<feature type="signal peptide" evidence="14">
    <location>
        <begin position="1"/>
        <end position="20"/>
    </location>
</feature>
<organism evidence="15 16">
    <name type="scientific">Fistulifera solaris</name>
    <name type="common">Oleaginous diatom</name>
    <dbReference type="NCBI Taxonomy" id="1519565"/>
    <lineage>
        <taxon>Eukaryota</taxon>
        <taxon>Sar</taxon>
        <taxon>Stramenopiles</taxon>
        <taxon>Ochrophyta</taxon>
        <taxon>Bacillariophyta</taxon>
        <taxon>Bacillariophyceae</taxon>
        <taxon>Bacillariophycidae</taxon>
        <taxon>Naviculales</taxon>
        <taxon>Naviculaceae</taxon>
        <taxon>Fistulifera</taxon>
    </lineage>
</organism>
<comment type="similarity">
    <text evidence="2 12">Belongs to the sodium:solute symporter (SSF) (TC 2.A.21) family.</text>
</comment>
<evidence type="ECO:0000256" key="5">
    <source>
        <dbReference type="ARBA" id="ARBA00022692"/>
    </source>
</evidence>
<evidence type="ECO:0000256" key="3">
    <source>
        <dbReference type="ARBA" id="ARBA00022448"/>
    </source>
</evidence>
<evidence type="ECO:0000256" key="6">
    <source>
        <dbReference type="ARBA" id="ARBA00022847"/>
    </source>
</evidence>
<keyword evidence="4" id="KW-1003">Cell membrane</keyword>
<evidence type="ECO:0000313" key="15">
    <source>
        <dbReference type="EMBL" id="GAX17232.1"/>
    </source>
</evidence>
<keyword evidence="11" id="KW-0739">Sodium transport</keyword>
<evidence type="ECO:0000256" key="12">
    <source>
        <dbReference type="RuleBase" id="RU362091"/>
    </source>
</evidence>
<comment type="caution">
    <text evidence="15">The sequence shown here is derived from an EMBL/GenBank/DDBJ whole genome shotgun (WGS) entry which is preliminary data.</text>
</comment>